<comment type="caution">
    <text evidence="2">The sequence shown here is derived from an EMBL/GenBank/DDBJ whole genome shotgun (WGS) entry which is preliminary data.</text>
</comment>
<proteinExistence type="predicted"/>
<name>A0A448XDA0_9PLAT</name>
<evidence type="ECO:0000313" key="2">
    <source>
        <dbReference type="EMBL" id="VEL34119.1"/>
    </source>
</evidence>
<protein>
    <submittedName>
        <fullName evidence="2">Uncharacterized protein</fullName>
    </submittedName>
</protein>
<reference evidence="2" key="1">
    <citation type="submission" date="2018-11" db="EMBL/GenBank/DDBJ databases">
        <authorList>
            <consortium name="Pathogen Informatics"/>
        </authorList>
    </citation>
    <scope>NUCLEOTIDE SEQUENCE</scope>
</reference>
<evidence type="ECO:0000256" key="1">
    <source>
        <dbReference type="SAM" id="MobiDB-lite"/>
    </source>
</evidence>
<accession>A0A448XDA0</accession>
<gene>
    <name evidence="2" type="ORF">PXEA_LOCUS27559</name>
</gene>
<dbReference type="EMBL" id="CAAALY010247019">
    <property type="protein sequence ID" value="VEL34119.1"/>
    <property type="molecule type" value="Genomic_DNA"/>
</dbReference>
<dbReference type="Proteomes" id="UP000784294">
    <property type="component" value="Unassembled WGS sequence"/>
</dbReference>
<keyword evidence="3" id="KW-1185">Reference proteome</keyword>
<sequence length="120" mass="13412">MNHGFSVHQTFVKREPATQSRQHGHQTVVGQSQATVGAFPVHGLPNNSHELHPRNQLQHHYTGSHHQAHMVARPIAHEESQILNDGLTLIKGKEDSAVLTRRPERNGFSGLTVYNLTIHL</sequence>
<feature type="region of interest" description="Disordered" evidence="1">
    <location>
        <begin position="1"/>
        <end position="26"/>
    </location>
</feature>
<evidence type="ECO:0000313" key="3">
    <source>
        <dbReference type="Proteomes" id="UP000784294"/>
    </source>
</evidence>
<organism evidence="2 3">
    <name type="scientific">Protopolystoma xenopodis</name>
    <dbReference type="NCBI Taxonomy" id="117903"/>
    <lineage>
        <taxon>Eukaryota</taxon>
        <taxon>Metazoa</taxon>
        <taxon>Spiralia</taxon>
        <taxon>Lophotrochozoa</taxon>
        <taxon>Platyhelminthes</taxon>
        <taxon>Monogenea</taxon>
        <taxon>Polyopisthocotylea</taxon>
        <taxon>Polystomatidea</taxon>
        <taxon>Polystomatidae</taxon>
        <taxon>Protopolystoma</taxon>
    </lineage>
</organism>
<dbReference type="AlphaFoldDB" id="A0A448XDA0"/>